<protein>
    <submittedName>
        <fullName evidence="9">Aquaporin family protein</fullName>
    </submittedName>
</protein>
<gene>
    <name evidence="9" type="ORF">D7I46_03025</name>
</gene>
<feature type="transmembrane region" description="Helical" evidence="8">
    <location>
        <begin position="139"/>
        <end position="157"/>
    </location>
</feature>
<evidence type="ECO:0000256" key="8">
    <source>
        <dbReference type="SAM" id="Phobius"/>
    </source>
</evidence>
<evidence type="ECO:0000256" key="6">
    <source>
        <dbReference type="ARBA" id="ARBA00023136"/>
    </source>
</evidence>
<sequence length="243" mass="25526">MHSVLIQCLGEFLGDFIIILFGNGVVASVSLNKTKAQGTGWLAIALGWGFAVLFAVMIGGVFSPAASFNPALTLAMAIIGKFSWNLVLPFILAQFLGAMVGQLFVWLFFYPHWAETKDSATILGCFSTGPAIKHTPSNIFGEAVGTAILLIGVLAFGQNKLVAGVSPMMVGWLIMAIGLSLGATTGYAINPARDWGPRIMHSILPIANKGKSGWNYALVPLVGPILGGALGALLYQGLLGLLH</sequence>
<feature type="transmembrane region" description="Helical" evidence="8">
    <location>
        <begin position="43"/>
        <end position="66"/>
    </location>
</feature>
<evidence type="ECO:0000313" key="10">
    <source>
        <dbReference type="Proteomes" id="UP000269374"/>
    </source>
</evidence>
<dbReference type="EMBL" id="CP032627">
    <property type="protein sequence ID" value="AYG00144.1"/>
    <property type="molecule type" value="Genomic_DNA"/>
</dbReference>
<feature type="transmembrane region" description="Helical" evidence="8">
    <location>
        <begin position="12"/>
        <end position="31"/>
    </location>
</feature>
<dbReference type="PANTHER" id="PTHR43829:SF9">
    <property type="entry name" value="AQUAPORIN-9"/>
    <property type="match status" value="1"/>
</dbReference>
<comment type="similarity">
    <text evidence="2 7">Belongs to the MIP/aquaporin (TC 1.A.8) family.</text>
</comment>
<dbReference type="PRINTS" id="PR00783">
    <property type="entry name" value="MINTRINSICP"/>
</dbReference>
<evidence type="ECO:0000256" key="4">
    <source>
        <dbReference type="ARBA" id="ARBA00022692"/>
    </source>
</evidence>
<dbReference type="Gene3D" id="1.20.1080.10">
    <property type="entry name" value="Glycerol uptake facilitator protein"/>
    <property type="match status" value="1"/>
</dbReference>
<organism evidence="9 10">
    <name type="scientific">Lactococcus allomyrinae</name>
    <dbReference type="NCBI Taxonomy" id="2419773"/>
    <lineage>
        <taxon>Bacteria</taxon>
        <taxon>Bacillati</taxon>
        <taxon>Bacillota</taxon>
        <taxon>Bacilli</taxon>
        <taxon>Lactobacillales</taxon>
        <taxon>Streptococcaceae</taxon>
        <taxon>Lactococcus</taxon>
    </lineage>
</organism>
<evidence type="ECO:0000256" key="7">
    <source>
        <dbReference type="RuleBase" id="RU000477"/>
    </source>
</evidence>
<evidence type="ECO:0000256" key="1">
    <source>
        <dbReference type="ARBA" id="ARBA00004141"/>
    </source>
</evidence>
<feature type="transmembrane region" description="Helical" evidence="8">
    <location>
        <begin position="169"/>
        <end position="192"/>
    </location>
</feature>
<keyword evidence="6 8" id="KW-0472">Membrane</keyword>
<dbReference type="SUPFAM" id="SSF81338">
    <property type="entry name" value="Aquaporin-like"/>
    <property type="match status" value="1"/>
</dbReference>
<proteinExistence type="inferred from homology"/>
<accession>A0A387BCQ7</accession>
<feature type="transmembrane region" description="Helical" evidence="8">
    <location>
        <begin position="213"/>
        <end position="235"/>
    </location>
</feature>
<dbReference type="RefSeq" id="WP_120771532.1">
    <property type="nucleotide sequence ID" value="NZ_CP032627.1"/>
</dbReference>
<evidence type="ECO:0000256" key="2">
    <source>
        <dbReference type="ARBA" id="ARBA00006175"/>
    </source>
</evidence>
<dbReference type="GO" id="GO:0005886">
    <property type="term" value="C:plasma membrane"/>
    <property type="evidence" value="ECO:0007669"/>
    <property type="project" value="TreeGrafter"/>
</dbReference>
<evidence type="ECO:0000256" key="5">
    <source>
        <dbReference type="ARBA" id="ARBA00022989"/>
    </source>
</evidence>
<keyword evidence="4 7" id="KW-0812">Transmembrane</keyword>
<dbReference type="InterPro" id="IPR050363">
    <property type="entry name" value="MIP/Aquaporin"/>
</dbReference>
<dbReference type="InterPro" id="IPR023271">
    <property type="entry name" value="Aquaporin-like"/>
</dbReference>
<evidence type="ECO:0000313" key="9">
    <source>
        <dbReference type="EMBL" id="AYG00144.1"/>
    </source>
</evidence>
<dbReference type="AlphaFoldDB" id="A0A387BCQ7"/>
<keyword evidence="3 7" id="KW-0813">Transport</keyword>
<comment type="subcellular location">
    <subcellularLocation>
        <location evidence="1">Membrane</location>
        <topology evidence="1">Multi-pass membrane protein</topology>
    </subcellularLocation>
</comment>
<evidence type="ECO:0000256" key="3">
    <source>
        <dbReference type="ARBA" id="ARBA00022448"/>
    </source>
</evidence>
<feature type="transmembrane region" description="Helical" evidence="8">
    <location>
        <begin position="86"/>
        <end position="109"/>
    </location>
</feature>
<dbReference type="OrthoDB" id="9807293at2"/>
<dbReference type="GO" id="GO:0015254">
    <property type="term" value="F:glycerol channel activity"/>
    <property type="evidence" value="ECO:0007669"/>
    <property type="project" value="TreeGrafter"/>
</dbReference>
<dbReference type="Pfam" id="PF00230">
    <property type="entry name" value="MIP"/>
    <property type="match status" value="1"/>
</dbReference>
<reference evidence="9 10" key="1">
    <citation type="submission" date="2018-09" db="EMBL/GenBank/DDBJ databases">
        <title>Genome sequencing of strain 1JSPR-7.</title>
        <authorList>
            <person name="Heo J."/>
            <person name="Kim S.-J."/>
            <person name="Kwon S.-W."/>
        </authorList>
    </citation>
    <scope>NUCLEOTIDE SEQUENCE [LARGE SCALE GENOMIC DNA]</scope>
    <source>
        <strain evidence="9 10">1JSPR-7</strain>
    </source>
</reference>
<dbReference type="Proteomes" id="UP000269374">
    <property type="component" value="Chromosome"/>
</dbReference>
<keyword evidence="10" id="KW-1185">Reference proteome</keyword>
<dbReference type="PANTHER" id="PTHR43829">
    <property type="entry name" value="AQUAPORIN OR AQUAGLYCEROPORIN RELATED"/>
    <property type="match status" value="1"/>
</dbReference>
<keyword evidence="5 8" id="KW-1133">Transmembrane helix</keyword>
<name>A0A387BCQ7_9LACT</name>
<dbReference type="KEGG" id="lact:D7I46_03025"/>
<dbReference type="InterPro" id="IPR000425">
    <property type="entry name" value="MIP"/>
</dbReference>